<dbReference type="InterPro" id="IPR003658">
    <property type="entry name" value="Anti-sigma_ant"/>
</dbReference>
<reference evidence="5 6" key="1">
    <citation type="submission" date="2018-03" db="EMBL/GenBank/DDBJ databases">
        <title>Aquarubrobacter algicola gen. nov., sp. nov., a novel actinobacterium isolated from shallow eutrophic lake during the end of cyanobacterial harmful algal blooms.</title>
        <authorList>
            <person name="Chun S.J."/>
        </authorList>
    </citation>
    <scope>NUCLEOTIDE SEQUENCE [LARGE SCALE GENOMIC DNA]</scope>
    <source>
        <strain evidence="5 6">Seoho-28</strain>
    </source>
</reference>
<evidence type="ECO:0000256" key="2">
    <source>
        <dbReference type="RuleBase" id="RU003749"/>
    </source>
</evidence>
<dbReference type="PROSITE" id="PS50801">
    <property type="entry name" value="STAS"/>
    <property type="match status" value="1"/>
</dbReference>
<evidence type="ECO:0000313" key="6">
    <source>
        <dbReference type="Proteomes" id="UP000240739"/>
    </source>
</evidence>
<dbReference type="CDD" id="cd07043">
    <property type="entry name" value="STAS_anti-anti-sigma_factors"/>
    <property type="match status" value="1"/>
</dbReference>
<dbReference type="AlphaFoldDB" id="A0A2T4UBJ5"/>
<dbReference type="EMBL" id="PYYB01000005">
    <property type="protein sequence ID" value="PTL54259.1"/>
    <property type="molecule type" value="Genomic_DNA"/>
</dbReference>
<evidence type="ECO:0000256" key="3">
    <source>
        <dbReference type="SAM" id="MobiDB-lite"/>
    </source>
</evidence>
<feature type="compositionally biased region" description="Pro residues" evidence="3">
    <location>
        <begin position="1"/>
        <end position="11"/>
    </location>
</feature>
<comment type="caution">
    <text evidence="5">The sequence shown here is derived from an EMBL/GenBank/DDBJ whole genome shotgun (WGS) entry which is preliminary data.</text>
</comment>
<sequence length="114" mass="12076">MSLPPHEPPPFSLEQRRAQDGSRVVTVRGEIDLATAPEVQQALGARQDGETALVLDLLGTSFLDSSGIRVLVEAHRHGAAQGVPFRVAGSRPVRELLETTGVAAHLELVDAPPA</sequence>
<organism evidence="5 6">
    <name type="scientific">Paraconexibacter algicola</name>
    <dbReference type="NCBI Taxonomy" id="2133960"/>
    <lineage>
        <taxon>Bacteria</taxon>
        <taxon>Bacillati</taxon>
        <taxon>Actinomycetota</taxon>
        <taxon>Thermoleophilia</taxon>
        <taxon>Solirubrobacterales</taxon>
        <taxon>Paraconexibacteraceae</taxon>
        <taxon>Paraconexibacter</taxon>
    </lineage>
</organism>
<dbReference type="NCBIfam" id="TIGR00377">
    <property type="entry name" value="ant_ant_sig"/>
    <property type="match status" value="1"/>
</dbReference>
<feature type="domain" description="STAS" evidence="4">
    <location>
        <begin position="12"/>
        <end position="99"/>
    </location>
</feature>
<dbReference type="OrthoDB" id="9793697at2"/>
<dbReference type="PANTHER" id="PTHR33495">
    <property type="entry name" value="ANTI-SIGMA FACTOR ANTAGONIST TM_1081-RELATED-RELATED"/>
    <property type="match status" value="1"/>
</dbReference>
<gene>
    <name evidence="5" type="ORF">C7Y72_21145</name>
</gene>
<dbReference type="Pfam" id="PF01740">
    <property type="entry name" value="STAS"/>
    <property type="match status" value="1"/>
</dbReference>
<evidence type="ECO:0000256" key="1">
    <source>
        <dbReference type="ARBA" id="ARBA00009013"/>
    </source>
</evidence>
<comment type="similarity">
    <text evidence="1 2">Belongs to the anti-sigma-factor antagonist family.</text>
</comment>
<protein>
    <recommendedName>
        <fullName evidence="2">Anti-sigma factor antagonist</fullName>
    </recommendedName>
</protein>
<dbReference type="RefSeq" id="WP_107571201.1">
    <property type="nucleotide sequence ID" value="NZ_PYYB01000005.1"/>
</dbReference>
<dbReference type="SUPFAM" id="SSF52091">
    <property type="entry name" value="SpoIIaa-like"/>
    <property type="match status" value="1"/>
</dbReference>
<accession>A0A2T4UBJ5</accession>
<dbReference type="Gene3D" id="3.30.750.24">
    <property type="entry name" value="STAS domain"/>
    <property type="match status" value="1"/>
</dbReference>
<dbReference type="PANTHER" id="PTHR33495:SF2">
    <property type="entry name" value="ANTI-SIGMA FACTOR ANTAGONIST TM_1081-RELATED"/>
    <property type="match status" value="1"/>
</dbReference>
<dbReference type="InterPro" id="IPR036513">
    <property type="entry name" value="STAS_dom_sf"/>
</dbReference>
<dbReference type="Proteomes" id="UP000240739">
    <property type="component" value="Unassembled WGS sequence"/>
</dbReference>
<proteinExistence type="inferred from homology"/>
<evidence type="ECO:0000313" key="5">
    <source>
        <dbReference type="EMBL" id="PTL54259.1"/>
    </source>
</evidence>
<dbReference type="GO" id="GO:0043856">
    <property type="term" value="F:anti-sigma factor antagonist activity"/>
    <property type="evidence" value="ECO:0007669"/>
    <property type="project" value="InterPro"/>
</dbReference>
<dbReference type="InterPro" id="IPR002645">
    <property type="entry name" value="STAS_dom"/>
</dbReference>
<feature type="region of interest" description="Disordered" evidence="3">
    <location>
        <begin position="1"/>
        <end position="21"/>
    </location>
</feature>
<name>A0A2T4UBJ5_9ACTN</name>
<keyword evidence="6" id="KW-1185">Reference proteome</keyword>
<evidence type="ECO:0000259" key="4">
    <source>
        <dbReference type="PROSITE" id="PS50801"/>
    </source>
</evidence>